<organism evidence="2">
    <name type="scientific">hydrothermal vent metagenome</name>
    <dbReference type="NCBI Taxonomy" id="652676"/>
    <lineage>
        <taxon>unclassified sequences</taxon>
        <taxon>metagenomes</taxon>
        <taxon>ecological metagenomes</taxon>
    </lineage>
</organism>
<feature type="domain" description="PilZ" evidence="1">
    <location>
        <begin position="36"/>
        <end position="121"/>
    </location>
</feature>
<evidence type="ECO:0000313" key="2">
    <source>
        <dbReference type="EMBL" id="VAV85710.1"/>
    </source>
</evidence>
<proteinExistence type="predicted"/>
<dbReference type="EMBL" id="UOEA01000096">
    <property type="protein sequence ID" value="VAV85710.1"/>
    <property type="molecule type" value="Genomic_DNA"/>
</dbReference>
<protein>
    <recommendedName>
        <fullName evidence="1">PilZ domain-containing protein</fullName>
    </recommendedName>
</protein>
<dbReference type="InterPro" id="IPR009875">
    <property type="entry name" value="PilZ_domain"/>
</dbReference>
<evidence type="ECO:0000259" key="1">
    <source>
        <dbReference type="Pfam" id="PF07238"/>
    </source>
</evidence>
<reference evidence="2" key="1">
    <citation type="submission" date="2018-06" db="EMBL/GenBank/DDBJ databases">
        <authorList>
            <person name="Zhirakovskaya E."/>
        </authorList>
    </citation>
    <scope>NUCLEOTIDE SEQUENCE</scope>
</reference>
<accession>A0A3B0QWB5</accession>
<dbReference type="Pfam" id="PF07238">
    <property type="entry name" value="PilZ"/>
    <property type="match status" value="1"/>
</dbReference>
<name>A0A3B0QWB5_9ZZZZ</name>
<dbReference type="GO" id="GO:0035438">
    <property type="term" value="F:cyclic-di-GMP binding"/>
    <property type="evidence" value="ECO:0007669"/>
    <property type="project" value="InterPro"/>
</dbReference>
<gene>
    <name evidence="2" type="ORF">MNBD_DELTA01-1791</name>
</gene>
<dbReference type="AlphaFoldDB" id="A0A3B0QWB5"/>
<sequence length="125" mass="14305">MTKLTRLCPSCRKVFYATNDKDTHTCPNCGYSFVKKRSFQRIPRIVECAFIYRGVRYPALTKNVSDSGVCIEYSFSDEHVPQDAILGFFSRPLDIETPAQMVWVKDVERGKTVAGLKYLKAEKPE</sequence>
<dbReference type="SUPFAM" id="SSF141371">
    <property type="entry name" value="PilZ domain-like"/>
    <property type="match status" value="1"/>
</dbReference>